<dbReference type="Pfam" id="PF21294">
    <property type="entry name" value="Polysacc_lyase_14"/>
    <property type="match status" value="1"/>
</dbReference>
<accession>A0AAW0YYP7</accession>
<sequence>MSPPILLLAALLSLVPSPSTAVTLDSILSANALTAASFNFTSPDQTLNSADANDYIVKNWDLNSKRVDWGNSDIVFSPDPSTSSSTLVRRASSSTSHQRTSSGSATTSYSTSFPSSTNLAGQPPVLRVEYPQGSYSKRTGGTQFYADPLSTTAGSVDRSAAGNATSDGGFERMLLSYDIWFPSGFAWNMGGKLPGLRGGPDSRGCSGGNETNGTGCFSTRLMWRSGGAGEVYAYVPTSQRNFCSESGVTCNSDYGTSLARGSFSFATGQWQTIYMMVILNEVGRANGVVQLWYNGVQALSFQNLVIRTSSSLSSIGGLYFSTFFGGDDATWATPTDQFTYYRNIQLYAGVGASNLSGAAVSAGERGVVVGSAWGVVVGAALGLIAMGMGLSLGM</sequence>
<protein>
    <recommendedName>
        <fullName evidence="4">Polysaccharide lyase 14 domain-containing protein</fullName>
    </recommendedName>
</protein>
<dbReference type="EMBL" id="JBCAWK010000006">
    <property type="protein sequence ID" value="KAK8854648.1"/>
    <property type="molecule type" value="Genomic_DNA"/>
</dbReference>
<dbReference type="Gene3D" id="2.60.120.200">
    <property type="match status" value="1"/>
</dbReference>
<dbReference type="InterPro" id="IPR048958">
    <property type="entry name" value="Polysacc_lyase_14"/>
</dbReference>
<feature type="compositionally biased region" description="Low complexity" evidence="1">
    <location>
        <begin position="81"/>
        <end position="117"/>
    </location>
</feature>
<dbReference type="PANTHER" id="PTHR40124:SF1">
    <property type="entry name" value="DISAGGREGATASE RELATED REPEAT PROTEIN"/>
    <property type="match status" value="1"/>
</dbReference>
<evidence type="ECO:0000256" key="3">
    <source>
        <dbReference type="SAM" id="SignalP"/>
    </source>
</evidence>
<dbReference type="RefSeq" id="XP_066802886.1">
    <property type="nucleotide sequence ID" value="XM_066946494.1"/>
</dbReference>
<keyword evidence="2" id="KW-0812">Transmembrane</keyword>
<keyword evidence="3" id="KW-0732">Signal</keyword>
<dbReference type="PANTHER" id="PTHR40124">
    <property type="match status" value="1"/>
</dbReference>
<dbReference type="KEGG" id="kne:92180645"/>
<dbReference type="Proteomes" id="UP001388673">
    <property type="component" value="Unassembled WGS sequence"/>
</dbReference>
<evidence type="ECO:0000313" key="5">
    <source>
        <dbReference type="EMBL" id="KAK8854648.1"/>
    </source>
</evidence>
<evidence type="ECO:0000259" key="4">
    <source>
        <dbReference type="Pfam" id="PF21294"/>
    </source>
</evidence>
<proteinExistence type="predicted"/>
<keyword evidence="2" id="KW-0472">Membrane</keyword>
<keyword evidence="6" id="KW-1185">Reference proteome</keyword>
<reference evidence="5 6" key="1">
    <citation type="journal article" date="2024" name="bioRxiv">
        <title>Comparative genomics of Cryptococcus and Kwoniella reveals pathogenesis evolution and contrasting karyotype dynamics via intercentromeric recombination or chromosome fusion.</title>
        <authorList>
            <person name="Coelho M.A."/>
            <person name="David-Palma M."/>
            <person name="Shea T."/>
            <person name="Bowers K."/>
            <person name="McGinley-Smith S."/>
            <person name="Mohammad A.W."/>
            <person name="Gnirke A."/>
            <person name="Yurkov A.M."/>
            <person name="Nowrousian M."/>
            <person name="Sun S."/>
            <person name="Cuomo C.A."/>
            <person name="Heitman J."/>
        </authorList>
    </citation>
    <scope>NUCLEOTIDE SEQUENCE [LARGE SCALE GENOMIC DNA]</scope>
    <source>
        <strain evidence="5 6">CBS 13917</strain>
    </source>
</reference>
<name>A0AAW0YYP7_9TREE</name>
<feature type="domain" description="Polysaccharide lyase 14" evidence="4">
    <location>
        <begin position="123"/>
        <end position="344"/>
    </location>
</feature>
<feature type="signal peptide" evidence="3">
    <location>
        <begin position="1"/>
        <end position="21"/>
    </location>
</feature>
<evidence type="ECO:0000313" key="6">
    <source>
        <dbReference type="Proteomes" id="UP001388673"/>
    </source>
</evidence>
<feature type="transmembrane region" description="Helical" evidence="2">
    <location>
        <begin position="372"/>
        <end position="392"/>
    </location>
</feature>
<dbReference type="GeneID" id="92180645"/>
<feature type="chain" id="PRO_5043362574" description="Polysaccharide lyase 14 domain-containing protein" evidence="3">
    <location>
        <begin position="22"/>
        <end position="394"/>
    </location>
</feature>
<gene>
    <name evidence="5" type="ORF">IAR55_003387</name>
</gene>
<evidence type="ECO:0000256" key="2">
    <source>
        <dbReference type="SAM" id="Phobius"/>
    </source>
</evidence>
<dbReference type="AlphaFoldDB" id="A0AAW0YYP7"/>
<keyword evidence="2" id="KW-1133">Transmembrane helix</keyword>
<feature type="region of interest" description="Disordered" evidence="1">
    <location>
        <begin position="79"/>
        <end position="124"/>
    </location>
</feature>
<evidence type="ECO:0000256" key="1">
    <source>
        <dbReference type="SAM" id="MobiDB-lite"/>
    </source>
</evidence>
<organism evidence="5 6">
    <name type="scientific">Kwoniella newhampshirensis</name>
    <dbReference type="NCBI Taxonomy" id="1651941"/>
    <lineage>
        <taxon>Eukaryota</taxon>
        <taxon>Fungi</taxon>
        <taxon>Dikarya</taxon>
        <taxon>Basidiomycota</taxon>
        <taxon>Agaricomycotina</taxon>
        <taxon>Tremellomycetes</taxon>
        <taxon>Tremellales</taxon>
        <taxon>Cryptococcaceae</taxon>
        <taxon>Kwoniella</taxon>
    </lineage>
</organism>
<comment type="caution">
    <text evidence="5">The sequence shown here is derived from an EMBL/GenBank/DDBJ whole genome shotgun (WGS) entry which is preliminary data.</text>
</comment>